<dbReference type="Proteomes" id="UP000546031">
    <property type="component" value="Unassembled WGS sequence"/>
</dbReference>
<evidence type="ECO:0000313" key="6">
    <source>
        <dbReference type="Proteomes" id="UP000546031"/>
    </source>
</evidence>
<keyword evidence="4" id="KW-0479">Metal-binding</keyword>
<dbReference type="PANTHER" id="PTHR43768:SF3">
    <property type="entry name" value="TREHALOSE 6-PHOSPHATE PHOSPHATASE"/>
    <property type="match status" value="1"/>
</dbReference>
<dbReference type="GO" id="GO:0046872">
    <property type="term" value="F:metal ion binding"/>
    <property type="evidence" value="ECO:0007669"/>
    <property type="project" value="UniProtKB-KW"/>
</dbReference>
<evidence type="ECO:0000256" key="3">
    <source>
        <dbReference type="ARBA" id="ARBA00022801"/>
    </source>
</evidence>
<dbReference type="InterPro" id="IPR006379">
    <property type="entry name" value="HAD-SF_hydro_IIB"/>
</dbReference>
<accession>A0A850HBP2</accession>
<dbReference type="GO" id="GO:0005992">
    <property type="term" value="P:trehalose biosynthetic process"/>
    <property type="evidence" value="ECO:0007669"/>
    <property type="project" value="UniProtKB-UniPathway"/>
</dbReference>
<comment type="similarity">
    <text evidence="2 4">Belongs to the trehalose phosphatase family.</text>
</comment>
<dbReference type="AlphaFoldDB" id="A0A850HBP2"/>
<comment type="catalytic activity">
    <reaction evidence="4">
        <text>alpha,alpha-trehalose 6-phosphate + H2O = alpha,alpha-trehalose + phosphate</text>
        <dbReference type="Rhea" id="RHEA:23420"/>
        <dbReference type="ChEBI" id="CHEBI:15377"/>
        <dbReference type="ChEBI" id="CHEBI:16551"/>
        <dbReference type="ChEBI" id="CHEBI:43474"/>
        <dbReference type="ChEBI" id="CHEBI:58429"/>
        <dbReference type="EC" id="3.1.3.12"/>
    </reaction>
</comment>
<dbReference type="Gene3D" id="3.40.50.1000">
    <property type="entry name" value="HAD superfamily/HAD-like"/>
    <property type="match status" value="1"/>
</dbReference>
<keyword evidence="3 4" id="KW-0378">Hydrolase</keyword>
<dbReference type="SUPFAM" id="SSF56784">
    <property type="entry name" value="HAD-like"/>
    <property type="match status" value="1"/>
</dbReference>
<evidence type="ECO:0000313" key="5">
    <source>
        <dbReference type="EMBL" id="NVE94336.1"/>
    </source>
</evidence>
<keyword evidence="4" id="KW-0460">Magnesium</keyword>
<gene>
    <name evidence="5" type="primary">otsB</name>
    <name evidence="5" type="ORF">HUO12_05420</name>
</gene>
<proteinExistence type="inferred from homology"/>
<dbReference type="NCBIfam" id="TIGR00685">
    <property type="entry name" value="T6PP"/>
    <property type="match status" value="1"/>
</dbReference>
<name>A0A850HBP2_9SPHN</name>
<protein>
    <recommendedName>
        <fullName evidence="4">Trehalose 6-phosphate phosphatase</fullName>
        <ecNumber evidence="4">3.1.3.12</ecNumber>
    </recommendedName>
</protein>
<sequence>MSRALPLGSPPPLSELCAAEPVALFLDFDGTLVEIASSPDAISVPTSLPGALRQLSQQLEGRLAVVSGRSLEDLSKHLGEDLQVAQAGSHGAARRFADGSPLGAEPDGLPDEVVTALEDFAASKNLRYEAKTHGGALHYRENPEAGDAAHEFAEHIAAANTLAIKTGKCVVELVHKGADKASAVRAFMEQSPFAGATPVFLGDDVTDEDGFAACEALGGCGILVGDPRDTNARYGLASVSQTHQWLDL</sequence>
<dbReference type="CDD" id="cd01627">
    <property type="entry name" value="HAD_TPP"/>
    <property type="match status" value="1"/>
</dbReference>
<dbReference type="InterPro" id="IPR036412">
    <property type="entry name" value="HAD-like_sf"/>
</dbReference>
<reference evidence="5 6" key="1">
    <citation type="submission" date="2020-06" db="EMBL/GenBank/DDBJ databases">
        <title>Altererythrobacter lutimaris sp. nov., a marine bacterium isolated from a tidal flat.</title>
        <authorList>
            <person name="Kim D."/>
            <person name="Yoo Y."/>
            <person name="Kim J.-J."/>
        </authorList>
    </citation>
    <scope>NUCLEOTIDE SEQUENCE [LARGE SCALE GENOMIC DNA]</scope>
    <source>
        <strain evidence="5 6">JGD-16</strain>
    </source>
</reference>
<dbReference type="GO" id="GO:0004805">
    <property type="term" value="F:trehalose-phosphatase activity"/>
    <property type="evidence" value="ECO:0007669"/>
    <property type="project" value="UniProtKB-EC"/>
</dbReference>
<dbReference type="Gene3D" id="3.30.70.1020">
    <property type="entry name" value="Trehalose-6-phosphate phosphatase related protein, domain 2"/>
    <property type="match status" value="1"/>
</dbReference>
<dbReference type="RefSeq" id="WP_176272619.1">
    <property type="nucleotide sequence ID" value="NZ_JABWTA010000001.1"/>
</dbReference>
<evidence type="ECO:0000256" key="2">
    <source>
        <dbReference type="ARBA" id="ARBA00008770"/>
    </source>
</evidence>
<comment type="caution">
    <text evidence="5">The sequence shown here is derived from an EMBL/GenBank/DDBJ whole genome shotgun (WGS) entry which is preliminary data.</text>
</comment>
<organism evidence="5 6">
    <name type="scientific">Altererythrobacter lutimaris</name>
    <dbReference type="NCBI Taxonomy" id="2743979"/>
    <lineage>
        <taxon>Bacteria</taxon>
        <taxon>Pseudomonadati</taxon>
        <taxon>Pseudomonadota</taxon>
        <taxon>Alphaproteobacteria</taxon>
        <taxon>Sphingomonadales</taxon>
        <taxon>Erythrobacteraceae</taxon>
        <taxon>Altererythrobacter</taxon>
    </lineage>
</organism>
<evidence type="ECO:0000256" key="4">
    <source>
        <dbReference type="RuleBase" id="RU361117"/>
    </source>
</evidence>
<dbReference type="NCBIfam" id="TIGR01484">
    <property type="entry name" value="HAD-SF-IIB"/>
    <property type="match status" value="1"/>
</dbReference>
<keyword evidence="6" id="KW-1185">Reference proteome</keyword>
<dbReference type="EC" id="3.1.3.12" evidence="4"/>
<dbReference type="InterPro" id="IPR044651">
    <property type="entry name" value="OTSB-like"/>
</dbReference>
<dbReference type="UniPathway" id="UPA00299"/>
<dbReference type="InterPro" id="IPR023214">
    <property type="entry name" value="HAD_sf"/>
</dbReference>
<dbReference type="InterPro" id="IPR003337">
    <property type="entry name" value="Trehalose_PPase"/>
</dbReference>
<dbReference type="EMBL" id="JABWTA010000001">
    <property type="protein sequence ID" value="NVE94336.1"/>
    <property type="molecule type" value="Genomic_DNA"/>
</dbReference>
<evidence type="ECO:0000256" key="1">
    <source>
        <dbReference type="ARBA" id="ARBA00005199"/>
    </source>
</evidence>
<comment type="pathway">
    <text evidence="1 4">Glycan biosynthesis; trehalose biosynthesis.</text>
</comment>
<dbReference type="Pfam" id="PF02358">
    <property type="entry name" value="Trehalose_PPase"/>
    <property type="match status" value="1"/>
</dbReference>
<comment type="cofactor">
    <cofactor evidence="4">
        <name>Mg(2+)</name>
        <dbReference type="ChEBI" id="CHEBI:18420"/>
    </cofactor>
</comment>
<comment type="function">
    <text evidence="4">Removes the phosphate from trehalose 6-phosphate to produce free trehalose.</text>
</comment>
<dbReference type="PANTHER" id="PTHR43768">
    <property type="entry name" value="TREHALOSE 6-PHOSPHATE PHOSPHATASE"/>
    <property type="match status" value="1"/>
</dbReference>